<protein>
    <submittedName>
        <fullName evidence="2">Glutathione S-transferase N-terminal domain-containing protein</fullName>
    </submittedName>
</protein>
<dbReference type="Pfam" id="PF13417">
    <property type="entry name" value="GST_N_3"/>
    <property type="match status" value="1"/>
</dbReference>
<gene>
    <name evidence="2" type="ORF">KHU32_17805</name>
</gene>
<reference evidence="2 3" key="1">
    <citation type="submission" date="2021-05" db="EMBL/GenBank/DDBJ databases">
        <title>Roseococcus sp. XZZS9, whole genome shotgun sequencing project.</title>
        <authorList>
            <person name="Zhao G."/>
            <person name="Shen L."/>
        </authorList>
    </citation>
    <scope>NUCLEOTIDE SEQUENCE [LARGE SCALE GENOMIC DNA]</scope>
    <source>
        <strain evidence="2 3">XZZS9</strain>
    </source>
</reference>
<dbReference type="InterPro" id="IPR036249">
    <property type="entry name" value="Thioredoxin-like_sf"/>
</dbReference>
<feature type="domain" description="GST N-terminal" evidence="1">
    <location>
        <begin position="1"/>
        <end position="77"/>
    </location>
</feature>
<dbReference type="RefSeq" id="WP_213671494.1">
    <property type="nucleotide sequence ID" value="NZ_JAHCDA010000003.1"/>
</dbReference>
<accession>A0ABS5QGL3</accession>
<dbReference type="Gene3D" id="3.40.30.10">
    <property type="entry name" value="Glutaredoxin"/>
    <property type="match status" value="1"/>
</dbReference>
<dbReference type="InterPro" id="IPR004045">
    <property type="entry name" value="Glutathione_S-Trfase_N"/>
</dbReference>
<evidence type="ECO:0000313" key="3">
    <source>
        <dbReference type="Proteomes" id="UP000766336"/>
    </source>
</evidence>
<dbReference type="Proteomes" id="UP000766336">
    <property type="component" value="Unassembled WGS sequence"/>
</dbReference>
<dbReference type="SUPFAM" id="SSF52833">
    <property type="entry name" value="Thioredoxin-like"/>
    <property type="match status" value="1"/>
</dbReference>
<dbReference type="PROSITE" id="PS50404">
    <property type="entry name" value="GST_NTER"/>
    <property type="match status" value="1"/>
</dbReference>
<dbReference type="Gene3D" id="1.20.1050.10">
    <property type="match status" value="1"/>
</dbReference>
<organism evidence="2 3">
    <name type="scientific">Roseococcus pinisoli</name>
    <dbReference type="NCBI Taxonomy" id="2835040"/>
    <lineage>
        <taxon>Bacteria</taxon>
        <taxon>Pseudomonadati</taxon>
        <taxon>Pseudomonadota</taxon>
        <taxon>Alphaproteobacteria</taxon>
        <taxon>Acetobacterales</taxon>
        <taxon>Roseomonadaceae</taxon>
        <taxon>Roseococcus</taxon>
    </lineage>
</organism>
<dbReference type="CDD" id="cd00570">
    <property type="entry name" value="GST_N_family"/>
    <property type="match status" value="1"/>
</dbReference>
<evidence type="ECO:0000259" key="1">
    <source>
        <dbReference type="PROSITE" id="PS50404"/>
    </source>
</evidence>
<sequence length="129" mass="14275">MILYISAGSPFARIIRVLARDRGLALDEIEVPLRDPASPLLEFSPPGRVPTLRDGDHALVEVPLILAHLGWLPADAPARARLGQALSLIEGIAVWNRDLRRPPEERSEKMQALERARTCRTLDAMNPAD</sequence>
<proteinExistence type="predicted"/>
<evidence type="ECO:0000313" key="2">
    <source>
        <dbReference type="EMBL" id="MBS7812809.1"/>
    </source>
</evidence>
<comment type="caution">
    <text evidence="2">The sequence shown here is derived from an EMBL/GenBank/DDBJ whole genome shotgun (WGS) entry which is preliminary data.</text>
</comment>
<name>A0ABS5QGL3_9PROT</name>
<dbReference type="EMBL" id="JAHCDA010000003">
    <property type="protein sequence ID" value="MBS7812809.1"/>
    <property type="molecule type" value="Genomic_DNA"/>
</dbReference>
<keyword evidence="3" id="KW-1185">Reference proteome</keyword>